<dbReference type="Proteomes" id="UP000602284">
    <property type="component" value="Unassembled WGS sequence"/>
</dbReference>
<evidence type="ECO:0000256" key="5">
    <source>
        <dbReference type="ARBA" id="ARBA00022525"/>
    </source>
</evidence>
<dbReference type="InterPro" id="IPR001444">
    <property type="entry name" value="Flag_bb_rod_N"/>
</dbReference>
<evidence type="ECO:0000256" key="4">
    <source>
        <dbReference type="ARBA" id="ARBA00016244"/>
    </source>
</evidence>
<accession>A0ABS1J5H9</accession>
<evidence type="ECO:0000256" key="1">
    <source>
        <dbReference type="ARBA" id="ARBA00004365"/>
    </source>
</evidence>
<evidence type="ECO:0000256" key="3">
    <source>
        <dbReference type="ARBA" id="ARBA00009677"/>
    </source>
</evidence>
<organism evidence="11 12">
    <name type="scientific">Tumebacillus amylolyticus</name>
    <dbReference type="NCBI Taxonomy" id="2801339"/>
    <lineage>
        <taxon>Bacteria</taxon>
        <taxon>Bacillati</taxon>
        <taxon>Bacillota</taxon>
        <taxon>Bacilli</taxon>
        <taxon>Bacillales</taxon>
        <taxon>Alicyclobacillaceae</taxon>
        <taxon>Tumebacillus</taxon>
    </lineage>
</organism>
<comment type="subcellular location">
    <subcellularLocation>
        <location evidence="1 7">Bacterial flagellum</location>
    </subcellularLocation>
    <subcellularLocation>
        <location evidence="2 7">Secreted</location>
    </subcellularLocation>
</comment>
<dbReference type="PANTHER" id="PTHR30033:SF1">
    <property type="entry name" value="FLAGELLAR HOOK-ASSOCIATED PROTEIN 1"/>
    <property type="match status" value="1"/>
</dbReference>
<evidence type="ECO:0000256" key="7">
    <source>
        <dbReference type="RuleBase" id="RU362065"/>
    </source>
</evidence>
<reference evidence="11 12" key="1">
    <citation type="submission" date="2021-01" db="EMBL/GenBank/DDBJ databases">
        <title>Tumebacillus sp. strain ITR2 16S ribosomal RNA gene Genome sequencing and assembly.</title>
        <authorList>
            <person name="Kang M."/>
        </authorList>
    </citation>
    <scope>NUCLEOTIDE SEQUENCE [LARGE SCALE GENOMIC DNA]</scope>
    <source>
        <strain evidence="11 12">ITR2</strain>
    </source>
</reference>
<dbReference type="Pfam" id="PF00460">
    <property type="entry name" value="Flg_bb_rod"/>
    <property type="match status" value="1"/>
</dbReference>
<keyword evidence="12" id="KW-1185">Reference proteome</keyword>
<keyword evidence="6 7" id="KW-0975">Bacterial flagellum</keyword>
<keyword evidence="11" id="KW-0282">Flagellum</keyword>
<evidence type="ECO:0000259" key="10">
    <source>
        <dbReference type="Pfam" id="PF22638"/>
    </source>
</evidence>
<feature type="domain" description="Flagellar basal body rod protein N-terminal" evidence="8">
    <location>
        <begin position="8"/>
        <end position="37"/>
    </location>
</feature>
<protein>
    <recommendedName>
        <fullName evidence="4 7">Flagellar hook-associated protein 1</fullName>
        <shortName evidence="7">HAP1</shortName>
    </recommendedName>
</protein>
<dbReference type="Pfam" id="PF06429">
    <property type="entry name" value="Flg_bbr_C"/>
    <property type="match status" value="1"/>
</dbReference>
<dbReference type="EMBL" id="JAEQNB010000001">
    <property type="protein sequence ID" value="MBL0385514.1"/>
    <property type="molecule type" value="Genomic_DNA"/>
</dbReference>
<feature type="domain" description="Flagellar basal-body/hook protein C-terminal" evidence="9">
    <location>
        <begin position="493"/>
        <end position="530"/>
    </location>
</feature>
<dbReference type="PRINTS" id="PR01005">
    <property type="entry name" value="FLGHOOKAP1"/>
</dbReference>
<keyword evidence="11" id="KW-0966">Cell projection</keyword>
<evidence type="ECO:0000256" key="6">
    <source>
        <dbReference type="ARBA" id="ARBA00023143"/>
    </source>
</evidence>
<comment type="similarity">
    <text evidence="3 7">Belongs to the flagella basal body rod proteins family.</text>
</comment>
<gene>
    <name evidence="7 11" type="primary">flgK</name>
    <name evidence="11" type="ORF">JJB07_02530</name>
</gene>
<dbReference type="InterPro" id="IPR002371">
    <property type="entry name" value="FlgK"/>
</dbReference>
<evidence type="ECO:0000259" key="8">
    <source>
        <dbReference type="Pfam" id="PF00460"/>
    </source>
</evidence>
<evidence type="ECO:0000259" key="9">
    <source>
        <dbReference type="Pfam" id="PF06429"/>
    </source>
</evidence>
<dbReference type="PANTHER" id="PTHR30033">
    <property type="entry name" value="FLAGELLAR HOOK-ASSOCIATED PROTEIN 1"/>
    <property type="match status" value="1"/>
</dbReference>
<dbReference type="InterPro" id="IPR010930">
    <property type="entry name" value="Flg_bb/hook_C_dom"/>
</dbReference>
<feature type="domain" description="Flagellar hook-associated protein FlgK helical" evidence="10">
    <location>
        <begin position="102"/>
        <end position="296"/>
    </location>
</feature>
<comment type="caution">
    <text evidence="11">The sequence shown here is derived from an EMBL/GenBank/DDBJ whole genome shotgun (WGS) entry which is preliminary data.</text>
</comment>
<proteinExistence type="inferred from homology"/>
<sequence length="536" mass="57955">MSSTFFNLEIGKRGLFAQQSGLNTVSQNVANANTPGYSRQRVDFVTTPSMEVPGLGKSTEVGQQGTGVVAGQITRMREFFLDAQFRNENTTSGEWEIRQDTLDKLQAIFNEPSDTGMSKVMDNFFLSWQTLGRNKDMASRNTVRQATIDLVEAFNTVGSKLNELDTDVADNVNAKVSEFNTLTAQISGINKQITTLEVLGDKANDLRDQRDYLVDQLSKSAGVSGQELPDGTYQLSVGNTIILQGAGTPVQLTYDATTNTTSFPVTSGQIGGMMFSRSTIISGFKDQLNSMINGMVNGKIESKLPGDYTFDSAVTTLPYDITLADGTKVAAGTNLDPTYRTLTKGTTITFQGLNQLHQFGYTATQPTSNAGVLFETTDKSTVFNATNIKVSQAILDDVRNIASSNATYVDVNGKTQVKDGNGDLAFMLGESVSATIDFKQGLPPNGAILAKGSVNDYMRAQVGSLGLQAQTAERQVKNQDALLAQIDNRRQSISGVSLDEEMSNMIRFQQAYAASARVVNTAESILDQIIHLGNNH</sequence>
<keyword evidence="11" id="KW-0969">Cilium</keyword>
<evidence type="ECO:0000313" key="11">
    <source>
        <dbReference type="EMBL" id="MBL0385514.1"/>
    </source>
</evidence>
<dbReference type="InterPro" id="IPR053927">
    <property type="entry name" value="FlgK_helical"/>
</dbReference>
<dbReference type="RefSeq" id="WP_201630830.1">
    <property type="nucleotide sequence ID" value="NZ_JAEQNB010000001.1"/>
</dbReference>
<keyword evidence="5 7" id="KW-0964">Secreted</keyword>
<dbReference type="NCBIfam" id="TIGR02492">
    <property type="entry name" value="flgK_ends"/>
    <property type="match status" value="1"/>
</dbReference>
<dbReference type="SUPFAM" id="SSF64518">
    <property type="entry name" value="Phase 1 flagellin"/>
    <property type="match status" value="1"/>
</dbReference>
<evidence type="ECO:0000256" key="2">
    <source>
        <dbReference type="ARBA" id="ARBA00004613"/>
    </source>
</evidence>
<dbReference type="Pfam" id="PF22638">
    <property type="entry name" value="FlgK_D1"/>
    <property type="match status" value="1"/>
</dbReference>
<name>A0ABS1J5H9_9BACL</name>
<evidence type="ECO:0000313" key="12">
    <source>
        <dbReference type="Proteomes" id="UP000602284"/>
    </source>
</evidence>